<proteinExistence type="predicted"/>
<dbReference type="SUPFAM" id="SSF53955">
    <property type="entry name" value="Lysozyme-like"/>
    <property type="match status" value="1"/>
</dbReference>
<dbReference type="InterPro" id="IPR036366">
    <property type="entry name" value="PGBDSf"/>
</dbReference>
<reference evidence="3 4" key="1">
    <citation type="submission" date="2020-10" db="EMBL/GenBank/DDBJ databases">
        <title>Phylogeny of dyella-like bacteria.</title>
        <authorList>
            <person name="Fu J."/>
        </authorList>
    </citation>
    <scope>NUCLEOTIDE SEQUENCE [LARGE SCALE GENOMIC DNA]</scope>
    <source>
        <strain evidence="3 4">DHG40</strain>
    </source>
</reference>
<name>A0ABW8II92_9GAMM</name>
<dbReference type="EMBL" id="JADIKI010000022">
    <property type="protein sequence ID" value="MFK2854370.1"/>
    <property type="molecule type" value="Genomic_DNA"/>
</dbReference>
<organism evidence="3 4">
    <name type="scientific">Dyella humi</name>
    <dbReference type="NCBI Taxonomy" id="1770547"/>
    <lineage>
        <taxon>Bacteria</taxon>
        <taxon>Pseudomonadati</taxon>
        <taxon>Pseudomonadota</taxon>
        <taxon>Gammaproteobacteria</taxon>
        <taxon>Lysobacterales</taxon>
        <taxon>Rhodanobacteraceae</taxon>
        <taxon>Dyella</taxon>
    </lineage>
</organism>
<dbReference type="Pfam" id="PF01471">
    <property type="entry name" value="PG_binding_1"/>
    <property type="match status" value="1"/>
</dbReference>
<dbReference type="Gene3D" id="1.10.101.10">
    <property type="entry name" value="PGBD-like superfamily/PGBD"/>
    <property type="match status" value="1"/>
</dbReference>
<evidence type="ECO:0000313" key="3">
    <source>
        <dbReference type="EMBL" id="MFK2854370.1"/>
    </source>
</evidence>
<protein>
    <submittedName>
        <fullName evidence="3">Peptidoglycan-binding protein</fullName>
    </submittedName>
</protein>
<dbReference type="Pfam" id="PF01464">
    <property type="entry name" value="SLT"/>
    <property type="match status" value="1"/>
</dbReference>
<accession>A0ABW8II92</accession>
<dbReference type="InterPro" id="IPR023346">
    <property type="entry name" value="Lysozyme-like_dom_sf"/>
</dbReference>
<keyword evidence="4" id="KW-1185">Reference proteome</keyword>
<evidence type="ECO:0000313" key="4">
    <source>
        <dbReference type="Proteomes" id="UP001620409"/>
    </source>
</evidence>
<dbReference type="Proteomes" id="UP001620409">
    <property type="component" value="Unassembled WGS sequence"/>
</dbReference>
<feature type="domain" description="Transglycosylase SLT" evidence="1">
    <location>
        <begin position="74"/>
        <end position="117"/>
    </location>
</feature>
<dbReference type="InterPro" id="IPR036365">
    <property type="entry name" value="PGBD-like_sf"/>
</dbReference>
<dbReference type="CDD" id="cd00442">
    <property type="entry name" value="Lyz-like"/>
    <property type="match status" value="1"/>
</dbReference>
<gene>
    <name evidence="3" type="ORF">ISP18_07185</name>
</gene>
<dbReference type="RefSeq" id="WP_380008733.1">
    <property type="nucleotide sequence ID" value="NZ_JADIKI010000022.1"/>
</dbReference>
<sequence>MPGKEIYGSMIQEKGLAYRDSQILGPERTHYGEPIDNSPGRLAGNSHIWGDASAEVQSRAIDAVMQAAQKGGLDEHQTAYVLAIARAESGFNPDAAAGTTTAFGIGQFVDGTGKGYGITALNRGDITKQAEALVETYKDNAALAKSRGQGEEYIYKYHHDGPAGDWGGIELSKQHVMPYVGKYEEFVQQYEKTHAVLPPEPGFDKRNHADFGKPSHHHAADGTLRQGAHGNAVNALQADLAALGYTDNRGQALQPDGYFGRNTEAAVRAFQSDHSLLSDGIAGASTLQVIHGQRQLLNHTPALSPELEGRAANRTVGVNTLDVVKERENALQSNSAKTSHTSSHTQGITRHSSIHDMFQAMCHAAASKDMDSLCAIGKAYENSPSGQALLAQGAELNRQQVQAQVLAERQTQAQAHQMQQRAGRSM</sequence>
<dbReference type="Gene3D" id="1.10.530.10">
    <property type="match status" value="1"/>
</dbReference>
<dbReference type="SUPFAM" id="SSF47090">
    <property type="entry name" value="PGBD-like"/>
    <property type="match status" value="1"/>
</dbReference>
<dbReference type="InterPro" id="IPR008258">
    <property type="entry name" value="Transglycosylase_SLT_dom_1"/>
</dbReference>
<evidence type="ECO:0000259" key="2">
    <source>
        <dbReference type="Pfam" id="PF01471"/>
    </source>
</evidence>
<comment type="caution">
    <text evidence="3">The sequence shown here is derived from an EMBL/GenBank/DDBJ whole genome shotgun (WGS) entry which is preliminary data.</text>
</comment>
<dbReference type="InterPro" id="IPR002477">
    <property type="entry name" value="Peptidoglycan-bd-like"/>
</dbReference>
<evidence type="ECO:0000259" key="1">
    <source>
        <dbReference type="Pfam" id="PF01464"/>
    </source>
</evidence>
<feature type="domain" description="Peptidoglycan binding-like" evidence="2">
    <location>
        <begin position="230"/>
        <end position="289"/>
    </location>
</feature>